<keyword evidence="1" id="KW-0862">Zinc</keyword>
<dbReference type="AlphaFoldDB" id="A0A7J7NPL7"/>
<proteinExistence type="inferred from homology"/>
<comment type="caution">
    <text evidence="3">The sequence shown here is derived from an EMBL/GenBank/DDBJ whole genome shotgun (WGS) entry which is preliminary data.</text>
</comment>
<dbReference type="PANTHER" id="PTHR21725:SF1">
    <property type="entry name" value="E3 UBIQUITIN-PROTEIN LIGASE UBR4"/>
    <property type="match status" value="1"/>
</dbReference>
<evidence type="ECO:0000259" key="2">
    <source>
        <dbReference type="Pfam" id="PF13764"/>
    </source>
</evidence>
<protein>
    <recommendedName>
        <fullName evidence="2">E3 ubiquitin ligase UBR4 C-terminal domain-containing protein</fullName>
    </recommendedName>
</protein>
<dbReference type="PANTHER" id="PTHR21725">
    <property type="entry name" value="E3 UBIQUITIN-PROTEIN LIGASE UBR4"/>
    <property type="match status" value="1"/>
</dbReference>
<dbReference type="Proteomes" id="UP000541444">
    <property type="component" value="Unassembled WGS sequence"/>
</dbReference>
<keyword evidence="1" id="KW-0863">Zinc-finger</keyword>
<sequence>METRASSSVAKSNLSAFGLEFQTVKILALLMVLVPASLYAGEIVAEYFELLFKMEDSEDARLFLTARGCLSTLCRLITQEVSNVESQERSLRIGISQGFILHSLIELLNKFLEVPNIRSRFMRDDLLFEVFEVLIVIRGLVLLKTKLISDCNRNLKDLLESLFLESSENKRQFIRAYISGLQIPGEKKGACILEFIGLRERTPEVLASSEDVEEGGLACMVCKGGYSLKPNDLLGIYSYSKRVNFGVGTSDSSRGECAYTTVSHFNIIHFHCHQEAKRADTALKSPKQEWDGATLRNNETRCICLFSLRGPSVSITQYVRYMDQYWDGLNALGHTDGIDLQLLTYDIVLECYINDIFDVDVDVDLDITRLLH</sequence>
<dbReference type="GO" id="GO:0009506">
    <property type="term" value="C:plasmodesma"/>
    <property type="evidence" value="ECO:0007669"/>
    <property type="project" value="TreeGrafter"/>
</dbReference>
<evidence type="ECO:0000313" key="4">
    <source>
        <dbReference type="Proteomes" id="UP000541444"/>
    </source>
</evidence>
<keyword evidence="4" id="KW-1185">Reference proteome</keyword>
<dbReference type="GO" id="GO:0009926">
    <property type="term" value="P:auxin polar transport"/>
    <property type="evidence" value="ECO:0007669"/>
    <property type="project" value="TreeGrafter"/>
</dbReference>
<dbReference type="EMBL" id="JACGCM010000671">
    <property type="protein sequence ID" value="KAF6169131.1"/>
    <property type="molecule type" value="Genomic_DNA"/>
</dbReference>
<dbReference type="GO" id="GO:0005829">
    <property type="term" value="C:cytosol"/>
    <property type="evidence" value="ECO:0007669"/>
    <property type="project" value="TreeGrafter"/>
</dbReference>
<name>A0A7J7NPL7_9MAGN</name>
<dbReference type="GO" id="GO:0008270">
    <property type="term" value="F:zinc ion binding"/>
    <property type="evidence" value="ECO:0007669"/>
    <property type="project" value="UniProtKB-KW"/>
</dbReference>
<gene>
    <name evidence="3" type="ORF">GIB67_038628</name>
</gene>
<keyword evidence="1" id="KW-0479">Metal-binding</keyword>
<dbReference type="InterPro" id="IPR045189">
    <property type="entry name" value="UBR4-like"/>
</dbReference>
<accession>A0A7J7NPL7</accession>
<evidence type="ECO:0000313" key="3">
    <source>
        <dbReference type="EMBL" id="KAF6169131.1"/>
    </source>
</evidence>
<dbReference type="OrthoDB" id="1741853at2759"/>
<dbReference type="Pfam" id="PF13764">
    <property type="entry name" value="E3_UbLigase_R4"/>
    <property type="match status" value="1"/>
</dbReference>
<organism evidence="3 4">
    <name type="scientific">Kingdonia uniflora</name>
    <dbReference type="NCBI Taxonomy" id="39325"/>
    <lineage>
        <taxon>Eukaryota</taxon>
        <taxon>Viridiplantae</taxon>
        <taxon>Streptophyta</taxon>
        <taxon>Embryophyta</taxon>
        <taxon>Tracheophyta</taxon>
        <taxon>Spermatophyta</taxon>
        <taxon>Magnoliopsida</taxon>
        <taxon>Ranunculales</taxon>
        <taxon>Circaeasteraceae</taxon>
        <taxon>Kingdonia</taxon>
    </lineage>
</organism>
<dbReference type="PROSITE" id="PS52043">
    <property type="entry name" value="UBR4_E3"/>
    <property type="match status" value="1"/>
</dbReference>
<reference evidence="3 4" key="1">
    <citation type="journal article" date="2020" name="IScience">
        <title>Genome Sequencing of the Endangered Kingdonia uniflora (Circaeasteraceae, Ranunculales) Reveals Potential Mechanisms of Evolutionary Specialization.</title>
        <authorList>
            <person name="Sun Y."/>
            <person name="Deng T."/>
            <person name="Zhang A."/>
            <person name="Moore M.J."/>
            <person name="Landis J.B."/>
            <person name="Lin N."/>
            <person name="Zhang H."/>
            <person name="Zhang X."/>
            <person name="Huang J."/>
            <person name="Zhang X."/>
            <person name="Sun H."/>
            <person name="Wang H."/>
        </authorList>
    </citation>
    <scope>NUCLEOTIDE SEQUENCE [LARGE SCALE GENOMIC DNA]</scope>
    <source>
        <strain evidence="3">TB1705</strain>
        <tissue evidence="3">Leaf</tissue>
    </source>
</reference>
<feature type="region of interest" description="UBR4 E3 catalytic module" evidence="1">
    <location>
        <begin position="72"/>
        <end position="372"/>
    </location>
</feature>
<evidence type="ECO:0000256" key="1">
    <source>
        <dbReference type="PROSITE-ProRule" id="PRU01388"/>
    </source>
</evidence>
<comment type="similarity">
    <text evidence="1">Belongs to the UBR4 family.</text>
</comment>
<dbReference type="InterPro" id="IPR025704">
    <property type="entry name" value="E3_Ub_ligase_UBR4_C"/>
</dbReference>
<feature type="domain" description="E3 ubiquitin ligase UBR4 C-terminal" evidence="2">
    <location>
        <begin position="203"/>
        <end position="349"/>
    </location>
</feature>